<dbReference type="EMBL" id="JEME01003224">
    <property type="protein sequence ID" value="KYG01799.1"/>
    <property type="molecule type" value="Genomic_DNA"/>
</dbReference>
<feature type="transmembrane region" description="Helical" evidence="1">
    <location>
        <begin position="20"/>
        <end position="47"/>
    </location>
</feature>
<sequence>MEGACGGFAALVEGAICSALVVLVVAVLTVLAVMAVGVALVALVLVVQSGEQPGATDGVPAQR</sequence>
<evidence type="ECO:0000256" key="1">
    <source>
        <dbReference type="SAM" id="Phobius"/>
    </source>
</evidence>
<proteinExistence type="predicted"/>
<accession>A0A150TAS3</accession>
<name>A0A150TAS3_SORCE</name>
<dbReference type="AlphaFoldDB" id="A0A150TAS3"/>
<organism evidence="2 3">
    <name type="scientific">Sorangium cellulosum</name>
    <name type="common">Polyangium cellulosum</name>
    <dbReference type="NCBI Taxonomy" id="56"/>
    <lineage>
        <taxon>Bacteria</taxon>
        <taxon>Pseudomonadati</taxon>
        <taxon>Myxococcota</taxon>
        <taxon>Polyangia</taxon>
        <taxon>Polyangiales</taxon>
        <taxon>Polyangiaceae</taxon>
        <taxon>Sorangium</taxon>
    </lineage>
</organism>
<evidence type="ECO:0000313" key="3">
    <source>
        <dbReference type="Proteomes" id="UP000075502"/>
    </source>
</evidence>
<reference evidence="2 3" key="1">
    <citation type="submission" date="2014-02" db="EMBL/GenBank/DDBJ databases">
        <title>The small core and large imbalanced accessory genome model reveals a collaborative survival strategy of Sorangium cellulosum strains in nature.</title>
        <authorList>
            <person name="Han K."/>
            <person name="Peng R."/>
            <person name="Blom J."/>
            <person name="Li Y.-Z."/>
        </authorList>
    </citation>
    <scope>NUCLEOTIDE SEQUENCE [LARGE SCALE GENOMIC DNA]</scope>
    <source>
        <strain evidence="2 3">So0007-03</strain>
    </source>
</reference>
<evidence type="ECO:0000313" key="2">
    <source>
        <dbReference type="EMBL" id="KYG01799.1"/>
    </source>
</evidence>
<gene>
    <name evidence="2" type="ORF">BE21_55905</name>
</gene>
<keyword evidence="1" id="KW-0472">Membrane</keyword>
<keyword evidence="1" id="KW-1133">Transmembrane helix</keyword>
<dbReference type="Proteomes" id="UP000075502">
    <property type="component" value="Unassembled WGS sequence"/>
</dbReference>
<protein>
    <submittedName>
        <fullName evidence="2">Uncharacterized protein</fullName>
    </submittedName>
</protein>
<comment type="caution">
    <text evidence="2">The sequence shown here is derived from an EMBL/GenBank/DDBJ whole genome shotgun (WGS) entry which is preliminary data.</text>
</comment>
<keyword evidence="1" id="KW-0812">Transmembrane</keyword>